<dbReference type="EMBL" id="LEKV01007109">
    <property type="protein sequence ID" value="KVH16672.1"/>
    <property type="molecule type" value="Genomic_DNA"/>
</dbReference>
<evidence type="ECO:0000313" key="1">
    <source>
        <dbReference type="EMBL" id="KVH16672.1"/>
    </source>
</evidence>
<proteinExistence type="predicted"/>
<name>A0A118IGS9_CYNCS</name>
<sequence>MDPNRQLRNPYTFSNLFNLESLMNFQLPQPEDEFDYYANSSHDESTGGQADRCNGILLEKRKRRNVYSCDEDQNGGYSTYISEERYRAMLGEHVHKYKKRHNNNLTSAPSIGNRMSDMKSSLGLKDHKGAHKIETTSNYRIPPTYEMLAASLNLPRLSEIRVEFYLKGTLDLGSLASMMVVDKRFCSRSGAGMGEPKFQYESLQARLKAQSSNNSPQKFNLKVSDIALDSYSILEEAAGGIRRSIMLDGGTLQVFYVKVLEKGDTLPKKQKVNDDPSMIEKEQMNKIGKYWVNMVRKDIPKHHRVFIIFHRKQLTDAKRFAKLSTGGKDEGKQIT</sequence>
<dbReference type="AlphaFoldDB" id="A0A118IGS9"/>
<accession>A0A118IGS9</accession>
<evidence type="ECO:0000313" key="2">
    <source>
        <dbReference type="Proteomes" id="UP000243975"/>
    </source>
</evidence>
<keyword evidence="2" id="KW-1185">Reference proteome</keyword>
<gene>
    <name evidence="1" type="ORF">Ccrd_025918</name>
</gene>
<reference evidence="1 2" key="1">
    <citation type="journal article" date="2016" name="Sci. Rep.">
        <title>The genome sequence of the outbreeding globe artichoke constructed de novo incorporating a phase-aware low-pass sequencing strategy of F1 progeny.</title>
        <authorList>
            <person name="Scaglione D."/>
            <person name="Reyes-Chin-Wo S."/>
            <person name="Acquadro A."/>
            <person name="Froenicke L."/>
            <person name="Portis E."/>
            <person name="Beitel C."/>
            <person name="Tirone M."/>
            <person name="Mauro R."/>
            <person name="Lo Monaco A."/>
            <person name="Mauromicale G."/>
            <person name="Faccioli P."/>
            <person name="Cattivelli L."/>
            <person name="Rieseberg L."/>
            <person name="Michelmore R."/>
            <person name="Lanteri S."/>
        </authorList>
    </citation>
    <scope>NUCLEOTIDE SEQUENCE [LARGE SCALE GENOMIC DNA]</scope>
    <source>
        <strain evidence="1">2C</strain>
    </source>
</reference>
<comment type="caution">
    <text evidence="1">The sequence shown here is derived from an EMBL/GenBank/DDBJ whole genome shotgun (WGS) entry which is preliminary data.</text>
</comment>
<protein>
    <submittedName>
        <fullName evidence="1">DBINO domain-containing protein</fullName>
    </submittedName>
</protein>
<dbReference type="OMA" id="EIRVEFY"/>
<dbReference type="Proteomes" id="UP000243975">
    <property type="component" value="Unassembled WGS sequence"/>
</dbReference>
<organism evidence="1 2">
    <name type="scientific">Cynara cardunculus var. scolymus</name>
    <name type="common">Globe artichoke</name>
    <name type="synonym">Cynara scolymus</name>
    <dbReference type="NCBI Taxonomy" id="59895"/>
    <lineage>
        <taxon>Eukaryota</taxon>
        <taxon>Viridiplantae</taxon>
        <taxon>Streptophyta</taxon>
        <taxon>Embryophyta</taxon>
        <taxon>Tracheophyta</taxon>
        <taxon>Spermatophyta</taxon>
        <taxon>Magnoliopsida</taxon>
        <taxon>eudicotyledons</taxon>
        <taxon>Gunneridae</taxon>
        <taxon>Pentapetalae</taxon>
        <taxon>asterids</taxon>
        <taxon>campanulids</taxon>
        <taxon>Asterales</taxon>
        <taxon>Asteraceae</taxon>
        <taxon>Carduoideae</taxon>
        <taxon>Cardueae</taxon>
        <taxon>Carduinae</taxon>
        <taxon>Cynara</taxon>
    </lineage>
</organism>
<dbReference type="STRING" id="59895.A0A118IGS9"/>
<dbReference type="Gramene" id="KVH16672">
    <property type="protein sequence ID" value="KVH16672"/>
    <property type="gene ID" value="Ccrd_025918"/>
</dbReference>